<protein>
    <submittedName>
        <fullName evidence="2">Uncharacterized protein</fullName>
    </submittedName>
</protein>
<proteinExistence type="predicted"/>
<dbReference type="AlphaFoldDB" id="A0A7S9PVA7"/>
<dbReference type="OrthoDB" id="5428038at2759"/>
<reference evidence="2 3" key="1">
    <citation type="journal article" date="2018" name="PLoS Genet.">
        <title>Repeat elements organise 3D genome structure and mediate transcription in the filamentous fungus Epichloe festucae.</title>
        <authorList>
            <person name="Winter D.J."/>
            <person name="Ganley A.R.D."/>
            <person name="Young C.A."/>
            <person name="Liachko I."/>
            <person name="Schardl C.L."/>
            <person name="Dupont P.Y."/>
            <person name="Berry D."/>
            <person name="Ram A."/>
            <person name="Scott B."/>
            <person name="Cox M.P."/>
        </authorList>
    </citation>
    <scope>NUCLEOTIDE SEQUENCE [LARGE SCALE GENOMIC DNA]</scope>
    <source>
        <strain evidence="2 3">Fl1</strain>
    </source>
</reference>
<accession>A0A7S9PVA7</accession>
<dbReference type="EMBL" id="CP031387">
    <property type="protein sequence ID" value="QPG99795.1"/>
    <property type="molecule type" value="Genomic_DNA"/>
</dbReference>
<organism evidence="2 3">
    <name type="scientific">Epichloe festucae (strain Fl1)</name>
    <dbReference type="NCBI Taxonomy" id="877507"/>
    <lineage>
        <taxon>Eukaryota</taxon>
        <taxon>Fungi</taxon>
        <taxon>Dikarya</taxon>
        <taxon>Ascomycota</taxon>
        <taxon>Pezizomycotina</taxon>
        <taxon>Sordariomycetes</taxon>
        <taxon>Hypocreomycetidae</taxon>
        <taxon>Hypocreales</taxon>
        <taxon>Clavicipitaceae</taxon>
        <taxon>Epichloe</taxon>
    </lineage>
</organism>
<dbReference type="Proteomes" id="UP000594364">
    <property type="component" value="Chromosome 3"/>
</dbReference>
<evidence type="ECO:0000256" key="1">
    <source>
        <dbReference type="SAM" id="MobiDB-lite"/>
    </source>
</evidence>
<gene>
    <name evidence="2" type="ORF">C2857_002581</name>
</gene>
<evidence type="ECO:0000313" key="3">
    <source>
        <dbReference type="Proteomes" id="UP000594364"/>
    </source>
</evidence>
<name>A0A7S9PVA7_EPIFF</name>
<evidence type="ECO:0000313" key="2">
    <source>
        <dbReference type="EMBL" id="QPG99795.1"/>
    </source>
</evidence>
<feature type="region of interest" description="Disordered" evidence="1">
    <location>
        <begin position="1"/>
        <end position="29"/>
    </location>
</feature>
<keyword evidence="3" id="KW-1185">Reference proteome</keyword>
<sequence length="753" mass="85222">MSARPFSPLISKASKGKKTIRSSQLSQLVRPTATPGASTLLCNVVPMPPRSPALRRRTTSKRAAVHVSNIGIWMTDAMLMHAVEKYQIAIAATCRRINSHAGPLESRRRASKRHMTGLMPTSHTFPPIWQFDVGPSSLQWEAPTSQEHRRQKRDQVSVSGLFNTIVGWLENQGSTDKTFIPTPASPSEADSGVVRSEALAVDSTHVFVTIPEQKIQEPFSSANLPEEIMLLRSSILDMNTVGDDKLFSELCNKAKICRRSLRRRIERGHLSVETLLAALEPLDSASKSRIPTAKMANKISAMIRRGILYAMADVHSQNPAAMTHELWLTFVDKLCATNGDNHDIQLFRRLMDIMPASLKDQFSPEQIRNLTCRVVTAQAHRHNVFGHWLALAARFSQALQKLTAQQQRELDHDMTTFLSQRDCVSDNAKRLRYAWLVIKAYDASTSTQKFIDVYRNCLGPETRLNGMQRWHVVFARLSALQTFDTESRKQLMQGEYTSSNERWSTLIAHIMLSSIKDSALQELLAVLTGIGEFATTARVLTLPPLHGMRRDMMEAIAVACANHKQALLLHDSIDMKPRRHRDQPIWSWLTWTKYVEAIIKDPDIDPARIWQVLKLTYTPRGISSNKKLLAEENQAKSQLLNQIGKWFIEAQHLNDRQVLRSVQRCVNMQRALTKGDVSSQMLAHVVEVISRDLERGQRGRTSRMQWLLNMVSEKHGAREAKKAALAWTGWRWTIDGTQKIDGYKYGQKDGRGQ</sequence>